<feature type="domain" description="Ribonucleotide reductase large subunit C-terminal" evidence="2">
    <location>
        <begin position="127"/>
        <end position="578"/>
    </location>
</feature>
<evidence type="ECO:0000313" key="4">
    <source>
        <dbReference type="Proteomes" id="UP000203433"/>
    </source>
</evidence>
<sequence>MIRINEINMNGRINNLQGVGKIVLKERMMKINETEDEFVTRMGKSLTQNHPTKSMAVGNLLRSLSIIPSSAVCQYFNDNKETANACELFVFGRSQELSDKLKEMWCFTEVVVKDTGVGVGADNIESKNNSFLFYEVCKFLNQSINLVEGVRKSRLALYLSIHNINAYICLMMRQKNDLITPNVFYGILIPDIFMTTDRDTWYFFDGSATLNGKSLNDCYGDEYETLYWKMVEMGMFVKQMPRVNLMGELVSCLTENGFPYIVWRDTVNRYNNQSPLGTIQTLNLCAEVCQYADNTPDSQCTLLTLNVAAFKENYVQLWDEIDQDLMMCSISKDCLPPLDDPLLSHCFYGAYMSTFVLNYLLSDKKRREIGVSPTGLFDAICIKYGIDAAYDYAMEEYSGIVAEYIYIGCVIASVVFNRLYNVKCVNFEHSMFSLGLFQFDLRCVEPTLKKQWDLLRPHVRGGMSNSMLTAQAPTATTSLITNVTESVQFPMPGPLTTKNSNTGRFADMPYYLTQMKNDTNVVVHKNVPIRQQVKVYANMAPFVDQSQSVILNCLPENDEVMKVLWYTFREKLKTGIYYLSFVSPTNYIQMGNNKEINEGCSVCSL</sequence>
<name>A0A0R7EZ05_9BBAC</name>
<reference evidence="3 4" key="1">
    <citation type="journal article" date="2015" name="J. Virol.">
        <title>A betabaculovirus-encoded gp64 homolog is a functional envelope fusion protein.</title>
        <authorList>
            <person name="Ardisson-Araujo D.M."/>
            <person name="Melo F.L."/>
            <person name="Clem R.J."/>
            <person name="Wolff J.L."/>
            <person name="Ribeiro B.M."/>
        </authorList>
    </citation>
    <scope>NUCLEOTIDE SEQUENCE [LARGE SCALE GENOMIC DNA]</scope>
    <source>
        <strain evidence="3 4">Parana-2009</strain>
    </source>
</reference>
<dbReference type="InterPro" id="IPR039718">
    <property type="entry name" value="Rrm1"/>
</dbReference>
<dbReference type="GO" id="GO:0009263">
    <property type="term" value="P:deoxyribonucleotide biosynthetic process"/>
    <property type="evidence" value="ECO:0007669"/>
    <property type="project" value="TreeGrafter"/>
</dbReference>
<gene>
    <name evidence="3" type="primary">rr1</name>
</gene>
<dbReference type="SUPFAM" id="SSF51998">
    <property type="entry name" value="PFL-like glycyl radical enzymes"/>
    <property type="match status" value="1"/>
</dbReference>
<evidence type="ECO:0000313" key="3">
    <source>
        <dbReference type="EMBL" id="AKN80821.1"/>
    </source>
</evidence>
<dbReference type="GO" id="GO:0004748">
    <property type="term" value="F:ribonucleoside-diphosphate reductase activity, thioredoxin disulfide as acceptor"/>
    <property type="evidence" value="ECO:0007669"/>
    <property type="project" value="TreeGrafter"/>
</dbReference>
<dbReference type="Proteomes" id="UP000203433">
    <property type="component" value="Segment"/>
</dbReference>
<dbReference type="InterPro" id="IPR000788">
    <property type="entry name" value="RNR_lg_C"/>
</dbReference>
<dbReference type="RefSeq" id="YP_009182313.1">
    <property type="nucleotide sequence ID" value="NC_028491.1"/>
</dbReference>
<dbReference type="OrthoDB" id="2980at10239"/>
<dbReference type="Gene3D" id="3.20.70.20">
    <property type="match status" value="1"/>
</dbReference>
<proteinExistence type="inferred from homology"/>
<dbReference type="PRINTS" id="PR01183">
    <property type="entry name" value="RIBORDTASEM1"/>
</dbReference>
<comment type="similarity">
    <text evidence="1">Belongs to the ribonucleoside diphosphate reductase large chain family.</text>
</comment>
<evidence type="ECO:0000259" key="2">
    <source>
        <dbReference type="Pfam" id="PF02867"/>
    </source>
</evidence>
<dbReference type="PANTHER" id="PTHR11573">
    <property type="entry name" value="RIBONUCLEOSIDE-DIPHOSPHATE REDUCTASE LARGE CHAIN"/>
    <property type="match status" value="1"/>
</dbReference>
<evidence type="ECO:0000256" key="1">
    <source>
        <dbReference type="ARBA" id="ARBA00010406"/>
    </source>
</evidence>
<dbReference type="EMBL" id="KP296186">
    <property type="protein sequence ID" value="AKN80821.1"/>
    <property type="molecule type" value="Genomic_DNA"/>
</dbReference>
<dbReference type="Pfam" id="PF02867">
    <property type="entry name" value="Ribonuc_red_lgC"/>
    <property type="match status" value="1"/>
</dbReference>
<organism evidence="3 4">
    <name type="scientific">Diatraea saccharalis granulovirus</name>
    <dbReference type="NCBI Taxonomy" id="1675862"/>
    <lineage>
        <taxon>Viruses</taxon>
        <taxon>Viruses incertae sedis</taxon>
        <taxon>Naldaviricetes</taxon>
        <taxon>Lefavirales</taxon>
        <taxon>Baculoviridae</taxon>
        <taxon>Betabaculovirus</taxon>
        <taxon>Betabaculovirus disaccharalis</taxon>
    </lineage>
</organism>
<dbReference type="GeneID" id="26373967"/>
<dbReference type="GO" id="GO:0005524">
    <property type="term" value="F:ATP binding"/>
    <property type="evidence" value="ECO:0007669"/>
    <property type="project" value="TreeGrafter"/>
</dbReference>
<dbReference type="PANTHER" id="PTHR11573:SF6">
    <property type="entry name" value="RIBONUCLEOSIDE-DIPHOSPHATE REDUCTASE LARGE SUBUNIT"/>
    <property type="match status" value="1"/>
</dbReference>
<keyword evidence="4" id="KW-1185">Reference proteome</keyword>
<accession>A0A0R7EZ05</accession>
<dbReference type="KEGG" id="vg:26373967"/>
<protein>
    <submittedName>
        <fullName evidence="3">Ribonucleotide reductase 1</fullName>
    </submittedName>
</protein>